<reference evidence="2" key="1">
    <citation type="submission" date="2014-11" db="EMBL/GenBank/DDBJ databases">
        <authorList>
            <person name="Amaro Gonzalez C."/>
        </authorList>
    </citation>
    <scope>NUCLEOTIDE SEQUENCE</scope>
</reference>
<proteinExistence type="predicted"/>
<evidence type="ECO:0000256" key="1">
    <source>
        <dbReference type="SAM" id="Phobius"/>
    </source>
</evidence>
<keyword evidence="1" id="KW-0472">Membrane</keyword>
<dbReference type="EMBL" id="GBXM01022976">
    <property type="protein sequence ID" value="JAH85601.1"/>
    <property type="molecule type" value="Transcribed_RNA"/>
</dbReference>
<reference evidence="2" key="2">
    <citation type="journal article" date="2015" name="Fish Shellfish Immunol.">
        <title>Early steps in the European eel (Anguilla anguilla)-Vibrio vulnificus interaction in the gills: Role of the RtxA13 toxin.</title>
        <authorList>
            <person name="Callol A."/>
            <person name="Pajuelo D."/>
            <person name="Ebbesson L."/>
            <person name="Teles M."/>
            <person name="MacKenzie S."/>
            <person name="Amaro C."/>
        </authorList>
    </citation>
    <scope>NUCLEOTIDE SEQUENCE</scope>
</reference>
<evidence type="ECO:0000313" key="2">
    <source>
        <dbReference type="EMBL" id="JAH85601.1"/>
    </source>
</evidence>
<protein>
    <submittedName>
        <fullName evidence="2">Uncharacterized protein</fullName>
    </submittedName>
</protein>
<name>A0A0E9W5K4_ANGAN</name>
<dbReference type="AlphaFoldDB" id="A0A0E9W5K4"/>
<organism evidence="2">
    <name type="scientific">Anguilla anguilla</name>
    <name type="common">European freshwater eel</name>
    <name type="synonym">Muraena anguilla</name>
    <dbReference type="NCBI Taxonomy" id="7936"/>
    <lineage>
        <taxon>Eukaryota</taxon>
        <taxon>Metazoa</taxon>
        <taxon>Chordata</taxon>
        <taxon>Craniata</taxon>
        <taxon>Vertebrata</taxon>
        <taxon>Euteleostomi</taxon>
        <taxon>Actinopterygii</taxon>
        <taxon>Neopterygii</taxon>
        <taxon>Teleostei</taxon>
        <taxon>Anguilliformes</taxon>
        <taxon>Anguillidae</taxon>
        <taxon>Anguilla</taxon>
    </lineage>
</organism>
<sequence length="32" mass="3734">MELHCSVSQIRILLCRLWSEVPCVASVLWLFT</sequence>
<feature type="transmembrane region" description="Helical" evidence="1">
    <location>
        <begin position="12"/>
        <end position="31"/>
    </location>
</feature>
<keyword evidence="1" id="KW-0812">Transmembrane</keyword>
<accession>A0A0E9W5K4</accession>
<keyword evidence="1" id="KW-1133">Transmembrane helix</keyword>